<dbReference type="EMBL" id="VIFM01000016">
    <property type="protein sequence ID" value="TQF16869.1"/>
    <property type="molecule type" value="Genomic_DNA"/>
</dbReference>
<dbReference type="SMART" id="SM00342">
    <property type="entry name" value="HTH_ARAC"/>
    <property type="match status" value="1"/>
</dbReference>
<dbReference type="Pfam" id="PF12833">
    <property type="entry name" value="HTH_18"/>
    <property type="match status" value="1"/>
</dbReference>
<evidence type="ECO:0000313" key="6">
    <source>
        <dbReference type="EMBL" id="TQF16869.1"/>
    </source>
</evidence>
<dbReference type="InterPro" id="IPR018060">
    <property type="entry name" value="HTH_AraC"/>
</dbReference>
<dbReference type="Gene3D" id="1.10.10.60">
    <property type="entry name" value="Homeodomain-like"/>
    <property type="match status" value="2"/>
</dbReference>
<evidence type="ECO:0000256" key="1">
    <source>
        <dbReference type="ARBA" id="ARBA00023015"/>
    </source>
</evidence>
<name>A0A540X6S6_9BACT</name>
<dbReference type="PROSITE" id="PS01124">
    <property type="entry name" value="HTH_ARAC_FAMILY_2"/>
    <property type="match status" value="1"/>
</dbReference>
<keyword evidence="3" id="KW-0804">Transcription</keyword>
<dbReference type="RefSeq" id="WP_141641475.1">
    <property type="nucleotide sequence ID" value="NZ_VIFM01000016.1"/>
</dbReference>
<dbReference type="InterPro" id="IPR009057">
    <property type="entry name" value="Homeodomain-like_sf"/>
</dbReference>
<keyword evidence="7" id="KW-1185">Reference proteome</keyword>
<evidence type="ECO:0000256" key="4">
    <source>
        <dbReference type="SAM" id="MobiDB-lite"/>
    </source>
</evidence>
<feature type="region of interest" description="Disordered" evidence="4">
    <location>
        <begin position="16"/>
        <end position="37"/>
    </location>
</feature>
<dbReference type="InterPro" id="IPR050204">
    <property type="entry name" value="AraC_XylS_family_regulators"/>
</dbReference>
<dbReference type="SUPFAM" id="SSF46689">
    <property type="entry name" value="Homeodomain-like"/>
    <property type="match status" value="2"/>
</dbReference>
<dbReference type="PANTHER" id="PTHR46796:SF7">
    <property type="entry name" value="ARAC FAMILY TRANSCRIPTIONAL REGULATOR"/>
    <property type="match status" value="1"/>
</dbReference>
<keyword evidence="1" id="KW-0805">Transcription regulation</keyword>
<dbReference type="GO" id="GO:0003700">
    <property type="term" value="F:DNA-binding transcription factor activity"/>
    <property type="evidence" value="ECO:0007669"/>
    <property type="project" value="InterPro"/>
</dbReference>
<comment type="caution">
    <text evidence="6">The sequence shown here is derived from an EMBL/GenBank/DDBJ whole genome shotgun (WGS) entry which is preliminary data.</text>
</comment>
<dbReference type="Pfam" id="PF12852">
    <property type="entry name" value="Cupin_6"/>
    <property type="match status" value="1"/>
</dbReference>
<dbReference type="AlphaFoldDB" id="A0A540X6S6"/>
<proteinExistence type="predicted"/>
<organism evidence="6 7">
    <name type="scientific">Myxococcus llanfairpwllgwyngyllgogerychwyrndrobwllllantysiliogogogochensis</name>
    <dbReference type="NCBI Taxonomy" id="2590453"/>
    <lineage>
        <taxon>Bacteria</taxon>
        <taxon>Pseudomonadati</taxon>
        <taxon>Myxococcota</taxon>
        <taxon>Myxococcia</taxon>
        <taxon>Myxococcales</taxon>
        <taxon>Cystobacterineae</taxon>
        <taxon>Myxococcaceae</taxon>
        <taxon>Myxococcus</taxon>
    </lineage>
</organism>
<dbReference type="Proteomes" id="UP000315369">
    <property type="component" value="Unassembled WGS sequence"/>
</dbReference>
<evidence type="ECO:0000259" key="5">
    <source>
        <dbReference type="PROSITE" id="PS01124"/>
    </source>
</evidence>
<protein>
    <submittedName>
        <fullName evidence="6">AraC family transcriptional regulator</fullName>
    </submittedName>
</protein>
<evidence type="ECO:0000256" key="3">
    <source>
        <dbReference type="ARBA" id="ARBA00023163"/>
    </source>
</evidence>
<keyword evidence="2" id="KW-0238">DNA-binding</keyword>
<dbReference type="PANTHER" id="PTHR46796">
    <property type="entry name" value="HTH-TYPE TRANSCRIPTIONAL ACTIVATOR RHAS-RELATED"/>
    <property type="match status" value="1"/>
</dbReference>
<evidence type="ECO:0000313" key="7">
    <source>
        <dbReference type="Proteomes" id="UP000315369"/>
    </source>
</evidence>
<gene>
    <name evidence="6" type="ORF">FJV41_06195</name>
</gene>
<dbReference type="GO" id="GO:0043565">
    <property type="term" value="F:sequence-specific DNA binding"/>
    <property type="evidence" value="ECO:0007669"/>
    <property type="project" value="InterPro"/>
</dbReference>
<sequence>MWEPLFREVQYVPSGGLSVPGTPDEVSNHPDGAAPSGVDPFSDVFTAMRVRSALYCRMEATAPWGVRFPGSPHAKFGLVTRGSCWLEVTGEPKAIPLRGGDCYVVAAGLGVTVRDAPRTRAQDGEALIRTKTGDLLRFGGGGAATQVITGLFEFDAWSGQSVFELLPSVLCVRGDEAQASALGATLNLLALETATSAIGSPVVINRLAEILFVQMIRAHYTSGGAGELGWLAALGNAPLGAALRAMHHAPAQPWSVEALARIAGMSRSAFALHFKAKVGETPLEYLTRWRMYKAGCLLRDGDLGLAEVADAVGYESAGAFNRAFQRVHARTPGEFRRFIRQQAPSSATGAPA</sequence>
<dbReference type="OrthoDB" id="5460636at2"/>
<evidence type="ECO:0000256" key="2">
    <source>
        <dbReference type="ARBA" id="ARBA00023125"/>
    </source>
</evidence>
<dbReference type="InterPro" id="IPR032783">
    <property type="entry name" value="AraC_lig"/>
</dbReference>
<reference evidence="6 7" key="1">
    <citation type="submission" date="2019-06" db="EMBL/GenBank/DDBJ databases">
        <authorList>
            <person name="Livingstone P."/>
            <person name="Whitworth D."/>
        </authorList>
    </citation>
    <scope>NUCLEOTIDE SEQUENCE [LARGE SCALE GENOMIC DNA]</scope>
    <source>
        <strain evidence="6 7">AM401</strain>
    </source>
</reference>
<feature type="domain" description="HTH araC/xylS-type" evidence="5">
    <location>
        <begin position="240"/>
        <end position="338"/>
    </location>
</feature>
<accession>A0A540X6S6</accession>